<dbReference type="Proteomes" id="UP001515480">
    <property type="component" value="Unassembled WGS sequence"/>
</dbReference>
<gene>
    <name evidence="3" type="ORF">AB1Y20_006604</name>
</gene>
<evidence type="ECO:0000313" key="4">
    <source>
        <dbReference type="Proteomes" id="UP001515480"/>
    </source>
</evidence>
<protein>
    <recommendedName>
        <fullName evidence="5">Centrosomal protein of 162 kDa</fullName>
    </recommendedName>
</protein>
<feature type="region of interest" description="Disordered" evidence="2">
    <location>
        <begin position="1"/>
        <end position="95"/>
    </location>
</feature>
<feature type="compositionally biased region" description="Basic and acidic residues" evidence="2">
    <location>
        <begin position="29"/>
        <end position="39"/>
    </location>
</feature>
<reference evidence="3 4" key="1">
    <citation type="journal article" date="2024" name="Science">
        <title>Giant polyketide synthase enzymes in the biosynthesis of giant marine polyether toxins.</title>
        <authorList>
            <person name="Fallon T.R."/>
            <person name="Shende V.V."/>
            <person name="Wierzbicki I.H."/>
            <person name="Pendleton A.L."/>
            <person name="Watervoot N.F."/>
            <person name="Auber R.P."/>
            <person name="Gonzalez D.J."/>
            <person name="Wisecaver J.H."/>
            <person name="Moore B.S."/>
        </authorList>
    </citation>
    <scope>NUCLEOTIDE SEQUENCE [LARGE SCALE GENOMIC DNA]</scope>
    <source>
        <strain evidence="3 4">12B1</strain>
    </source>
</reference>
<keyword evidence="1" id="KW-0175">Coiled coil</keyword>
<feature type="compositionally biased region" description="Acidic residues" evidence="2">
    <location>
        <begin position="1"/>
        <end position="10"/>
    </location>
</feature>
<keyword evidence="4" id="KW-1185">Reference proteome</keyword>
<accession>A0AB34J0U5</accession>
<feature type="compositionally biased region" description="Low complexity" evidence="2">
    <location>
        <begin position="55"/>
        <end position="76"/>
    </location>
</feature>
<organism evidence="3 4">
    <name type="scientific">Prymnesium parvum</name>
    <name type="common">Toxic golden alga</name>
    <dbReference type="NCBI Taxonomy" id="97485"/>
    <lineage>
        <taxon>Eukaryota</taxon>
        <taxon>Haptista</taxon>
        <taxon>Haptophyta</taxon>
        <taxon>Prymnesiophyceae</taxon>
        <taxon>Prymnesiales</taxon>
        <taxon>Prymnesiaceae</taxon>
        <taxon>Prymnesium</taxon>
    </lineage>
</organism>
<dbReference type="EMBL" id="JBGBPQ010000015">
    <property type="protein sequence ID" value="KAL1510284.1"/>
    <property type="molecule type" value="Genomic_DNA"/>
</dbReference>
<feature type="region of interest" description="Disordered" evidence="2">
    <location>
        <begin position="393"/>
        <end position="416"/>
    </location>
</feature>
<evidence type="ECO:0000313" key="3">
    <source>
        <dbReference type="EMBL" id="KAL1510284.1"/>
    </source>
</evidence>
<evidence type="ECO:0008006" key="5">
    <source>
        <dbReference type="Google" id="ProtNLM"/>
    </source>
</evidence>
<name>A0AB34J0U5_PRYPA</name>
<sequence>MPSSDEEPPPDEPPAFQQWKPQRQPPTLEQRRQLRDAIRAADPLGPPAASLARVSSAPAKGKATAGAGRTRRSSGPQLTALKASQREHEHGGRLAGGLKGALAAEKPLLCGAPLHRLCDEESLEARVEELKKKLLQSEAENKMMRVAQERETRRADRATRQLEDAIHNGMLVNMAAAPPQQNTQLLAKLKAKTRELEGELKNKEAQLDKLTGQTKGVRMGELRVQAMVYYEEARRLQAYLEVQEKEKEKEIERIHNEHKQVLRRKEGELESMRAEQEKMRKQNVALDNELGRWMEENDALRDAIRSLEGKSQPAKEAVEKSRGELRALEAMLRDKERDLAEMQTSTEQAFADMNAEVVRLHRELEEERARSKKLEKLNRKYCDELATANARLLRGAQPVDAASKNAAAARDDSRKP</sequence>
<proteinExistence type="predicted"/>
<feature type="coiled-coil region" evidence="1">
    <location>
        <begin position="120"/>
        <end position="384"/>
    </location>
</feature>
<evidence type="ECO:0000256" key="1">
    <source>
        <dbReference type="SAM" id="Coils"/>
    </source>
</evidence>
<comment type="caution">
    <text evidence="3">The sequence shown here is derived from an EMBL/GenBank/DDBJ whole genome shotgun (WGS) entry which is preliminary data.</text>
</comment>
<dbReference type="AlphaFoldDB" id="A0AB34J0U5"/>
<evidence type="ECO:0000256" key="2">
    <source>
        <dbReference type="SAM" id="MobiDB-lite"/>
    </source>
</evidence>